<name>A0AAD4NF74_9BILA</name>
<feature type="signal peptide" evidence="1">
    <location>
        <begin position="1"/>
        <end position="26"/>
    </location>
</feature>
<sequence length="222" mass="24031">MGFRAVLSPAAFAVLSQLLLFPSTNGCTTHVAARSQAAGEAPIGWVVFKIESSKYCSEDSAKKTTGCPCLAGSLPDGLLLCFPSFLFLFKLVKPFISHSLSPSVIYFPLLTKRENAKGEWVEKQNPQGTQPRQRVNDWLEAKGMLGADTQRTTIVNGLASPPFKLFFMASAVCGLVCGHVAGCLRRGCPICLFPRHKSDTDRDIDKALNEMALGGSRGQILH</sequence>
<evidence type="ECO:0000313" key="2">
    <source>
        <dbReference type="EMBL" id="KAI1728426.1"/>
    </source>
</evidence>
<keyword evidence="1" id="KW-0732">Signal</keyword>
<proteinExistence type="predicted"/>
<evidence type="ECO:0000313" key="3">
    <source>
        <dbReference type="Proteomes" id="UP001201812"/>
    </source>
</evidence>
<dbReference type="Proteomes" id="UP001201812">
    <property type="component" value="Unassembled WGS sequence"/>
</dbReference>
<evidence type="ECO:0000256" key="1">
    <source>
        <dbReference type="SAM" id="SignalP"/>
    </source>
</evidence>
<organism evidence="2 3">
    <name type="scientific">Ditylenchus destructor</name>
    <dbReference type="NCBI Taxonomy" id="166010"/>
    <lineage>
        <taxon>Eukaryota</taxon>
        <taxon>Metazoa</taxon>
        <taxon>Ecdysozoa</taxon>
        <taxon>Nematoda</taxon>
        <taxon>Chromadorea</taxon>
        <taxon>Rhabditida</taxon>
        <taxon>Tylenchina</taxon>
        <taxon>Tylenchomorpha</taxon>
        <taxon>Sphaerularioidea</taxon>
        <taxon>Anguinidae</taxon>
        <taxon>Anguininae</taxon>
        <taxon>Ditylenchus</taxon>
    </lineage>
</organism>
<comment type="caution">
    <text evidence="2">The sequence shown here is derived from an EMBL/GenBank/DDBJ whole genome shotgun (WGS) entry which is preliminary data.</text>
</comment>
<dbReference type="EMBL" id="JAKKPZ010000001">
    <property type="protein sequence ID" value="KAI1728426.1"/>
    <property type="molecule type" value="Genomic_DNA"/>
</dbReference>
<keyword evidence="3" id="KW-1185">Reference proteome</keyword>
<protein>
    <recommendedName>
        <fullName evidence="4">Transmembrane protein</fullName>
    </recommendedName>
</protein>
<dbReference type="AlphaFoldDB" id="A0AAD4NF74"/>
<reference evidence="2" key="1">
    <citation type="submission" date="2022-01" db="EMBL/GenBank/DDBJ databases">
        <title>Genome Sequence Resource for Two Populations of Ditylenchus destructor, the Migratory Endoparasitic Phytonematode.</title>
        <authorList>
            <person name="Zhang H."/>
            <person name="Lin R."/>
            <person name="Xie B."/>
        </authorList>
    </citation>
    <scope>NUCLEOTIDE SEQUENCE</scope>
    <source>
        <strain evidence="2">BazhouSP</strain>
    </source>
</reference>
<accession>A0AAD4NF74</accession>
<evidence type="ECO:0008006" key="4">
    <source>
        <dbReference type="Google" id="ProtNLM"/>
    </source>
</evidence>
<feature type="chain" id="PRO_5042116827" description="Transmembrane protein" evidence="1">
    <location>
        <begin position="27"/>
        <end position="222"/>
    </location>
</feature>
<gene>
    <name evidence="2" type="ORF">DdX_00605</name>
</gene>